<dbReference type="InterPro" id="IPR050134">
    <property type="entry name" value="NAD-dep_sirtuin_deacylases"/>
</dbReference>
<dbReference type="KEGG" id="jar:G7057_06250"/>
<keyword evidence="2" id="KW-0808">Transferase</keyword>
<evidence type="ECO:0000256" key="3">
    <source>
        <dbReference type="ARBA" id="ARBA00023027"/>
    </source>
</evidence>
<evidence type="ECO:0000313" key="6">
    <source>
        <dbReference type="EMBL" id="QII82074.1"/>
    </source>
</evidence>
<dbReference type="Proteomes" id="UP000501451">
    <property type="component" value="Chromosome"/>
</dbReference>
<dbReference type="InterPro" id="IPR026591">
    <property type="entry name" value="Sirtuin_cat_small_dom_sf"/>
</dbReference>
<dbReference type="InterPro" id="IPR003000">
    <property type="entry name" value="Sirtuin"/>
</dbReference>
<gene>
    <name evidence="6" type="ORF">G7057_06250</name>
</gene>
<evidence type="ECO:0000259" key="5">
    <source>
        <dbReference type="PROSITE" id="PS50305"/>
    </source>
</evidence>
<dbReference type="PANTHER" id="PTHR11085">
    <property type="entry name" value="NAD-DEPENDENT PROTEIN DEACYLASE SIRTUIN-5, MITOCHONDRIAL-RELATED"/>
    <property type="match status" value="1"/>
</dbReference>
<accession>A0A6G7K9Y1</accession>
<organism evidence="6 7">
    <name type="scientific">Jeotgalibaca arthritidis</name>
    <dbReference type="NCBI Taxonomy" id="1868794"/>
    <lineage>
        <taxon>Bacteria</taxon>
        <taxon>Bacillati</taxon>
        <taxon>Bacillota</taxon>
        <taxon>Bacilli</taxon>
        <taxon>Lactobacillales</taxon>
        <taxon>Carnobacteriaceae</taxon>
        <taxon>Jeotgalibaca</taxon>
    </lineage>
</organism>
<dbReference type="GO" id="GO:0070403">
    <property type="term" value="F:NAD+ binding"/>
    <property type="evidence" value="ECO:0007669"/>
    <property type="project" value="InterPro"/>
</dbReference>
<dbReference type="Gene3D" id="3.40.50.1220">
    <property type="entry name" value="TPP-binding domain"/>
    <property type="match status" value="1"/>
</dbReference>
<dbReference type="PROSITE" id="PS50305">
    <property type="entry name" value="SIRTUIN"/>
    <property type="match status" value="1"/>
</dbReference>
<proteinExistence type="predicted"/>
<comment type="caution">
    <text evidence="4">Lacks conserved residue(s) required for the propagation of feature annotation.</text>
</comment>
<dbReference type="GO" id="GO:0017136">
    <property type="term" value="F:histone deacetylase activity, NAD-dependent"/>
    <property type="evidence" value="ECO:0007669"/>
    <property type="project" value="TreeGrafter"/>
</dbReference>
<dbReference type="EC" id="2.3.1.286" evidence="1"/>
<dbReference type="CDD" id="cd01407">
    <property type="entry name" value="SIR2-fam"/>
    <property type="match status" value="1"/>
</dbReference>
<dbReference type="EMBL" id="CP049740">
    <property type="protein sequence ID" value="QII82074.1"/>
    <property type="molecule type" value="Genomic_DNA"/>
</dbReference>
<dbReference type="InterPro" id="IPR029035">
    <property type="entry name" value="DHS-like_NAD/FAD-binding_dom"/>
</dbReference>
<reference evidence="6 7" key="1">
    <citation type="journal article" date="2017" name="Int. J. Syst. Evol. Microbiol.">
        <title>Jeotgalibaca porci sp. nov. and Jeotgalibaca arthritidis sp. nov., isolated from pigs, and emended description of the genus Jeotgalibaca.</title>
        <authorList>
            <person name="Zamora L."/>
            <person name="Perez-Sancho M."/>
            <person name="Dominguez L."/>
            <person name="Fernandez-Garayzabal J.F."/>
            <person name="Vela A.I."/>
        </authorList>
    </citation>
    <scope>NUCLEOTIDE SEQUENCE [LARGE SCALE GENOMIC DNA]</scope>
    <source>
        <strain evidence="6 7">CECT 9157</strain>
    </source>
</reference>
<dbReference type="RefSeq" id="WP_166162104.1">
    <property type="nucleotide sequence ID" value="NZ_CP049740.1"/>
</dbReference>
<evidence type="ECO:0000313" key="7">
    <source>
        <dbReference type="Proteomes" id="UP000501451"/>
    </source>
</evidence>
<dbReference type="PANTHER" id="PTHR11085:SF4">
    <property type="entry name" value="NAD-DEPENDENT PROTEIN DEACYLASE"/>
    <property type="match status" value="1"/>
</dbReference>
<dbReference type="SUPFAM" id="SSF52467">
    <property type="entry name" value="DHS-like NAD/FAD-binding domain"/>
    <property type="match status" value="1"/>
</dbReference>
<feature type="domain" description="Deacetylase sirtuin-type" evidence="5">
    <location>
        <begin position="1"/>
        <end position="246"/>
    </location>
</feature>
<dbReference type="AlphaFoldDB" id="A0A6G7K9Y1"/>
<dbReference type="Pfam" id="PF02146">
    <property type="entry name" value="SIR2"/>
    <property type="match status" value="1"/>
</dbReference>
<keyword evidence="3" id="KW-0520">NAD</keyword>
<dbReference type="NCBIfam" id="NF001752">
    <property type="entry name" value="PRK00481.1-1"/>
    <property type="match status" value="1"/>
</dbReference>
<dbReference type="Gene3D" id="3.30.1600.10">
    <property type="entry name" value="SIR2/SIRT2 'Small Domain"/>
    <property type="match status" value="1"/>
</dbReference>
<evidence type="ECO:0000256" key="2">
    <source>
        <dbReference type="ARBA" id="ARBA00022679"/>
    </source>
</evidence>
<keyword evidence="7" id="KW-1185">Reference proteome</keyword>
<name>A0A6G7K9Y1_9LACT</name>
<protein>
    <recommendedName>
        <fullName evidence="1">protein acetyllysine N-acetyltransferase</fullName>
        <ecNumber evidence="1">2.3.1.286</ecNumber>
    </recommendedName>
</protein>
<evidence type="ECO:0000256" key="1">
    <source>
        <dbReference type="ARBA" id="ARBA00012928"/>
    </source>
</evidence>
<dbReference type="InterPro" id="IPR026590">
    <property type="entry name" value="Ssirtuin_cat_dom"/>
</dbReference>
<sequence>MQKDIQELVQLIKSAKRIVGFTGAGISTASGIPDFRSAGGFFDQLSGQHYSGEEALSVPFFKQQPELFFENFRTILDFPDAEPNAGHLFFKQLEDSGKTVTVVTQNIDNLHEKAGNKHVLAVHGNATKWQDAKTGQAVSSDALRWDKRGIAVDEKGQRLKPQVILYGDRLDERVMEEASKAIREADLLIVVGTSLNVYPAAYLIDDFRGEHLVLINQTTVADMKRFDLVVQTDCNAFLKEVTKQLS</sequence>
<evidence type="ECO:0000256" key="4">
    <source>
        <dbReference type="PROSITE-ProRule" id="PRU00236"/>
    </source>
</evidence>